<comment type="cofactor">
    <cofactor evidence="1 7">
        <name>Ca(2+)</name>
        <dbReference type="ChEBI" id="CHEBI:29108"/>
    </cofactor>
</comment>
<keyword evidence="4 9" id="KW-0378">Hydrolase</keyword>
<feature type="active site" evidence="6">
    <location>
        <position position="278"/>
    </location>
</feature>
<dbReference type="InterPro" id="IPR050749">
    <property type="entry name" value="Glycosyl_Hydrolase_47"/>
</dbReference>
<dbReference type="STRING" id="51028.A0A0N4VCA8"/>
<reference evidence="11 12" key="2">
    <citation type="submission" date="2018-10" db="EMBL/GenBank/DDBJ databases">
        <authorList>
            <consortium name="Pathogen Informatics"/>
        </authorList>
    </citation>
    <scope>NUCLEOTIDE SEQUENCE [LARGE SCALE GENOMIC DNA]</scope>
</reference>
<dbReference type="AlphaFoldDB" id="A0A0N4VCA8"/>
<dbReference type="InterPro" id="IPR012341">
    <property type="entry name" value="6hp_glycosidase-like_sf"/>
</dbReference>
<evidence type="ECO:0000313" key="13">
    <source>
        <dbReference type="WBParaSite" id="EVEC_0000819601-mRNA-1"/>
    </source>
</evidence>
<evidence type="ECO:0000313" key="12">
    <source>
        <dbReference type="Proteomes" id="UP000274131"/>
    </source>
</evidence>
<comment type="similarity">
    <text evidence="3 9">Belongs to the glycosyl hydrolase 47 family.</text>
</comment>
<dbReference type="Proteomes" id="UP000274131">
    <property type="component" value="Unassembled WGS sequence"/>
</dbReference>
<dbReference type="GO" id="GO:0005509">
    <property type="term" value="F:calcium ion binding"/>
    <property type="evidence" value="ECO:0007669"/>
    <property type="project" value="InterPro"/>
</dbReference>
<dbReference type="SUPFAM" id="SSF48225">
    <property type="entry name" value="Seven-hairpin glycosidases"/>
    <property type="match status" value="1"/>
</dbReference>
<keyword evidence="5 8" id="KW-1015">Disulfide bond</keyword>
<dbReference type="GO" id="GO:0004571">
    <property type="term" value="F:mannosyl-oligosaccharide 1,2-alpha-mannosidase activity"/>
    <property type="evidence" value="ECO:0007669"/>
    <property type="project" value="InterPro"/>
</dbReference>
<evidence type="ECO:0000256" key="10">
    <source>
        <dbReference type="SAM" id="MobiDB-lite"/>
    </source>
</evidence>
<evidence type="ECO:0000256" key="7">
    <source>
        <dbReference type="PIRSR" id="PIRSR601382-2"/>
    </source>
</evidence>
<keyword evidence="9" id="KW-0326">Glycosidase</keyword>
<evidence type="ECO:0000256" key="9">
    <source>
        <dbReference type="RuleBase" id="RU361193"/>
    </source>
</evidence>
<dbReference type="PANTHER" id="PTHR11742:SF96">
    <property type="entry name" value="MANNOSYL-OLIGOSACCHARIDE 1,2-ALPHA-MANNOSIDASE C52E4.5"/>
    <property type="match status" value="1"/>
</dbReference>
<sequence>MDINNGEERRDEQENSREGWQRSKGNDLPAANRVRVVDQPEVVDEASDAYRRDFIRKMVVYGWNGYKRYAWGKNEVKPISLTYHSQGIFGGPSSTLGATIVDGLDTLILMKLDDEYNEGREFIKNTFKISETRGTISVFETAIRFLGGFLSAYALTNDTLFIEKAVEVGDTLLKAFKTPTGLPTSTLNLATGVISNYGWAHGGSSILAEIGSLHLEFVYLSHITKNPIYEQKVKTVRDYLDNMEKIDGLYPNYISSSTGEQFFRQWTGKHVSLGAMGDSFYEYLIKSYIHTNDHQAWRMYNETIEAVLKKMLQKSKGGLFYIAEWQNGALDHKMGHLECFCVGMFALQSEIETDPERKERTCHESYIRSEVGLGPEMFHFHEGNEAKAETSESGYVLRPEVIEGWFYLWRITKNSMYKEWIWDAVKAIEKYCKKEGGYAGIVNVYNINEGWDDVQQSYFFAETLKYAYLAFTDTTVLPLNEWVFNTEGHPFPVLVKPGSM</sequence>
<protein>
    <recommendedName>
        <fullName evidence="9">alpha-1,2-Mannosidase</fullName>
        <ecNumber evidence="9">3.2.1.-</ecNumber>
    </recommendedName>
</protein>
<feature type="active site" evidence="6">
    <location>
        <position position="400"/>
    </location>
</feature>
<dbReference type="Gene3D" id="1.50.10.10">
    <property type="match status" value="1"/>
</dbReference>
<feature type="disulfide bond" evidence="8">
    <location>
        <begin position="339"/>
        <end position="362"/>
    </location>
</feature>
<evidence type="ECO:0000256" key="3">
    <source>
        <dbReference type="ARBA" id="ARBA00007658"/>
    </source>
</evidence>
<comment type="pathway">
    <text evidence="2">Protein modification; protein glycosylation.</text>
</comment>
<dbReference type="Pfam" id="PF01532">
    <property type="entry name" value="Glyco_hydro_47"/>
    <property type="match status" value="1"/>
</dbReference>
<dbReference type="OrthoDB" id="8118055at2759"/>
<evidence type="ECO:0000256" key="5">
    <source>
        <dbReference type="ARBA" id="ARBA00023157"/>
    </source>
</evidence>
<dbReference type="WBParaSite" id="EVEC_0000819601-mRNA-1">
    <property type="protein sequence ID" value="EVEC_0000819601-mRNA-1"/>
    <property type="gene ID" value="EVEC_0000819601"/>
</dbReference>
<reference evidence="13" key="1">
    <citation type="submission" date="2017-02" db="UniProtKB">
        <authorList>
            <consortium name="WormBaseParasite"/>
        </authorList>
    </citation>
    <scope>IDENTIFICATION</scope>
</reference>
<feature type="active site" description="Proton donor" evidence="6">
    <location>
        <position position="376"/>
    </location>
</feature>
<dbReference type="GO" id="GO:0005783">
    <property type="term" value="C:endoplasmic reticulum"/>
    <property type="evidence" value="ECO:0007669"/>
    <property type="project" value="TreeGrafter"/>
</dbReference>
<dbReference type="PANTHER" id="PTHR11742">
    <property type="entry name" value="MANNOSYL-OLIGOSACCHARIDE ALPHA-1,2-MANNOSIDASE-RELATED"/>
    <property type="match status" value="1"/>
</dbReference>
<dbReference type="EMBL" id="UXUI01009040">
    <property type="protein sequence ID" value="VDD92929.1"/>
    <property type="molecule type" value="Genomic_DNA"/>
</dbReference>
<feature type="region of interest" description="Disordered" evidence="10">
    <location>
        <begin position="1"/>
        <end position="33"/>
    </location>
</feature>
<organism evidence="13">
    <name type="scientific">Enterobius vermicularis</name>
    <name type="common">Human pinworm</name>
    <dbReference type="NCBI Taxonomy" id="51028"/>
    <lineage>
        <taxon>Eukaryota</taxon>
        <taxon>Metazoa</taxon>
        <taxon>Ecdysozoa</taxon>
        <taxon>Nematoda</taxon>
        <taxon>Chromadorea</taxon>
        <taxon>Rhabditida</taxon>
        <taxon>Spirurina</taxon>
        <taxon>Oxyuridomorpha</taxon>
        <taxon>Oxyuroidea</taxon>
        <taxon>Oxyuridae</taxon>
        <taxon>Enterobius</taxon>
    </lineage>
</organism>
<keyword evidence="12" id="KW-1185">Reference proteome</keyword>
<dbReference type="FunFam" id="1.50.10.10:FF:000055">
    <property type="entry name" value="alpha-1,2-Mannosidase"/>
    <property type="match status" value="1"/>
</dbReference>
<feature type="active site" description="Proton donor" evidence="6">
    <location>
        <position position="140"/>
    </location>
</feature>
<name>A0A0N4VCA8_ENTVE</name>
<dbReference type="InterPro" id="IPR036026">
    <property type="entry name" value="Seven-hairpin_glycosidases"/>
</dbReference>
<evidence type="ECO:0000256" key="1">
    <source>
        <dbReference type="ARBA" id="ARBA00001913"/>
    </source>
</evidence>
<dbReference type="GO" id="GO:0000139">
    <property type="term" value="C:Golgi membrane"/>
    <property type="evidence" value="ECO:0007669"/>
    <property type="project" value="TreeGrafter"/>
</dbReference>
<keyword evidence="7" id="KW-0479">Metal-binding</keyword>
<evidence type="ECO:0000256" key="6">
    <source>
        <dbReference type="PIRSR" id="PIRSR601382-1"/>
    </source>
</evidence>
<evidence type="ECO:0000256" key="2">
    <source>
        <dbReference type="ARBA" id="ARBA00004922"/>
    </source>
</evidence>
<gene>
    <name evidence="11" type="ORF">EVEC_LOCUS7680</name>
</gene>
<feature type="binding site" evidence="7">
    <location>
        <position position="486"/>
    </location>
    <ligand>
        <name>Ca(2+)</name>
        <dbReference type="ChEBI" id="CHEBI:29108"/>
    </ligand>
</feature>
<accession>A0A0N4VCA8</accession>
<evidence type="ECO:0000256" key="8">
    <source>
        <dbReference type="PIRSR" id="PIRSR601382-3"/>
    </source>
</evidence>
<dbReference type="GO" id="GO:0005975">
    <property type="term" value="P:carbohydrate metabolic process"/>
    <property type="evidence" value="ECO:0007669"/>
    <property type="project" value="InterPro"/>
</dbReference>
<keyword evidence="7" id="KW-0106">Calcium</keyword>
<dbReference type="EC" id="3.2.1.-" evidence="9"/>
<evidence type="ECO:0000256" key="4">
    <source>
        <dbReference type="ARBA" id="ARBA00022801"/>
    </source>
</evidence>
<feature type="compositionally biased region" description="Basic and acidic residues" evidence="10">
    <location>
        <begin position="1"/>
        <end position="25"/>
    </location>
</feature>
<dbReference type="InterPro" id="IPR001382">
    <property type="entry name" value="Glyco_hydro_47"/>
</dbReference>
<evidence type="ECO:0000313" key="11">
    <source>
        <dbReference type="EMBL" id="VDD92929.1"/>
    </source>
</evidence>
<dbReference type="PRINTS" id="PR00747">
    <property type="entry name" value="GLYHDRLASE47"/>
</dbReference>
<proteinExistence type="inferred from homology"/>